<reference evidence="2 3" key="1">
    <citation type="submission" date="2017-06" db="EMBL/GenBank/DDBJ databases">
        <title>Description of Rhodopirellula bahusiensis sp. nov.</title>
        <authorList>
            <person name="Kizina J."/>
            <person name="Harder J."/>
        </authorList>
    </citation>
    <scope>NUCLEOTIDE SEQUENCE [LARGE SCALE GENOMIC DNA]</scope>
    <source>
        <strain evidence="2 3">SWK21</strain>
    </source>
</reference>
<comment type="caution">
    <text evidence="2">The sequence shown here is derived from an EMBL/GenBank/DDBJ whole genome shotgun (WGS) entry which is preliminary data.</text>
</comment>
<keyword evidence="3" id="KW-1185">Reference proteome</keyword>
<proteinExistence type="predicted"/>
<evidence type="ECO:0000256" key="1">
    <source>
        <dbReference type="SAM" id="MobiDB-lite"/>
    </source>
</evidence>
<organism evidence="2 3">
    <name type="scientific">Rhodopirellula bahusiensis</name>
    <dbReference type="NCBI Taxonomy" id="2014065"/>
    <lineage>
        <taxon>Bacteria</taxon>
        <taxon>Pseudomonadati</taxon>
        <taxon>Planctomycetota</taxon>
        <taxon>Planctomycetia</taxon>
        <taxon>Pirellulales</taxon>
        <taxon>Pirellulaceae</taxon>
        <taxon>Rhodopirellula</taxon>
    </lineage>
</organism>
<dbReference type="EMBL" id="NIZW01000001">
    <property type="protein sequence ID" value="PHQ36917.1"/>
    <property type="molecule type" value="Genomic_DNA"/>
</dbReference>
<name>A0A2G1WCZ6_9BACT</name>
<evidence type="ECO:0000313" key="3">
    <source>
        <dbReference type="Proteomes" id="UP000225740"/>
    </source>
</evidence>
<protein>
    <submittedName>
        <fullName evidence="2">Uncharacterized protein</fullName>
    </submittedName>
</protein>
<evidence type="ECO:0000313" key="2">
    <source>
        <dbReference type="EMBL" id="PHQ36917.1"/>
    </source>
</evidence>
<feature type="region of interest" description="Disordered" evidence="1">
    <location>
        <begin position="60"/>
        <end position="95"/>
    </location>
</feature>
<gene>
    <name evidence="2" type="ORF">CEE69_00595</name>
</gene>
<dbReference type="Proteomes" id="UP000225740">
    <property type="component" value="Unassembled WGS sequence"/>
</dbReference>
<sequence>MAAMQSALRMIAIGERLPGDADSASSRATRECEGIGGSRRSCQRPGLQREWLELTQLDFHNGQKPRPASPPWIRNPSQILKQDPARRSVQFMMHQ</sequence>
<dbReference type="AlphaFoldDB" id="A0A2G1WCZ6"/>
<accession>A0A2G1WCZ6</accession>
<feature type="region of interest" description="Disordered" evidence="1">
    <location>
        <begin position="18"/>
        <end position="44"/>
    </location>
</feature>